<evidence type="ECO:0000313" key="2">
    <source>
        <dbReference type="Proteomes" id="UP000054196"/>
    </source>
</evidence>
<sequence>MPETGADTKSLLSIVEAVTDGIVVCSPAKGAVKLAKEVIEIVEKVRKNQKDCTELARYTCKMMIAIVDVLKGKKDDHIPSQLKFCLQSVASQTVVITLLEVKSGLESLKLRKDFNFKSAIKAIYRRQYVAEQISSYIARIDVAVRSDIRIVVGDIHSVVRNVHSMVGDVHLAVKGVHSEVAGIREDLRSFWIADLHIASTSALPGSSLNISSAVPAPPAQFYGRDDVVGDAVNKLTNDTKHHVALLGTGGVGETSVALSVLDNAAVKS</sequence>
<protein>
    <recommendedName>
        <fullName evidence="3">NB-ARC domain-containing protein</fullName>
    </recommendedName>
</protein>
<keyword evidence="2" id="KW-1185">Reference proteome</keyword>
<dbReference type="Proteomes" id="UP000054196">
    <property type="component" value="Unassembled WGS sequence"/>
</dbReference>
<dbReference type="InterPro" id="IPR059179">
    <property type="entry name" value="MLKL-like_MCAfunc"/>
</dbReference>
<name>R7S2L2_PUNST</name>
<dbReference type="HOGENOM" id="CLU_1038767_0_0_1"/>
<dbReference type="KEGG" id="psq:PUNSTDRAFT_139064"/>
<dbReference type="GeneID" id="18880228"/>
<dbReference type="EMBL" id="JH687557">
    <property type="protein sequence ID" value="EIN04022.1"/>
    <property type="molecule type" value="Genomic_DNA"/>
</dbReference>
<dbReference type="OrthoDB" id="192148at2759"/>
<dbReference type="RefSeq" id="XP_007388811.1">
    <property type="nucleotide sequence ID" value="XM_007388749.1"/>
</dbReference>
<gene>
    <name evidence="1" type="ORF">PUNSTDRAFT_139064</name>
</gene>
<organism evidence="1 2">
    <name type="scientific">Punctularia strigosozonata (strain HHB-11173)</name>
    <name type="common">White-rot fungus</name>
    <dbReference type="NCBI Taxonomy" id="741275"/>
    <lineage>
        <taxon>Eukaryota</taxon>
        <taxon>Fungi</taxon>
        <taxon>Dikarya</taxon>
        <taxon>Basidiomycota</taxon>
        <taxon>Agaricomycotina</taxon>
        <taxon>Agaricomycetes</taxon>
        <taxon>Corticiales</taxon>
        <taxon>Punctulariaceae</taxon>
        <taxon>Punctularia</taxon>
    </lineage>
</organism>
<dbReference type="InterPro" id="IPR027417">
    <property type="entry name" value="P-loop_NTPase"/>
</dbReference>
<dbReference type="CDD" id="cd21037">
    <property type="entry name" value="MLKL_NTD"/>
    <property type="match status" value="1"/>
</dbReference>
<dbReference type="Gene3D" id="1.20.930.20">
    <property type="entry name" value="Adaptor protein Cbl, N-terminal domain"/>
    <property type="match status" value="1"/>
</dbReference>
<proteinExistence type="predicted"/>
<dbReference type="InterPro" id="IPR036537">
    <property type="entry name" value="Adaptor_Cbl_N_dom_sf"/>
</dbReference>
<dbReference type="GO" id="GO:0007166">
    <property type="term" value="P:cell surface receptor signaling pathway"/>
    <property type="evidence" value="ECO:0007669"/>
    <property type="project" value="InterPro"/>
</dbReference>
<evidence type="ECO:0008006" key="3">
    <source>
        <dbReference type="Google" id="ProtNLM"/>
    </source>
</evidence>
<reference evidence="2" key="1">
    <citation type="journal article" date="2012" name="Science">
        <title>The Paleozoic origin of enzymatic lignin decomposition reconstructed from 31 fungal genomes.</title>
        <authorList>
            <person name="Floudas D."/>
            <person name="Binder M."/>
            <person name="Riley R."/>
            <person name="Barry K."/>
            <person name="Blanchette R.A."/>
            <person name="Henrissat B."/>
            <person name="Martinez A.T."/>
            <person name="Otillar R."/>
            <person name="Spatafora J.W."/>
            <person name="Yadav J.S."/>
            <person name="Aerts A."/>
            <person name="Benoit I."/>
            <person name="Boyd A."/>
            <person name="Carlson A."/>
            <person name="Copeland A."/>
            <person name="Coutinho P.M."/>
            <person name="de Vries R.P."/>
            <person name="Ferreira P."/>
            <person name="Findley K."/>
            <person name="Foster B."/>
            <person name="Gaskell J."/>
            <person name="Glotzer D."/>
            <person name="Gorecki P."/>
            <person name="Heitman J."/>
            <person name="Hesse C."/>
            <person name="Hori C."/>
            <person name="Igarashi K."/>
            <person name="Jurgens J.A."/>
            <person name="Kallen N."/>
            <person name="Kersten P."/>
            <person name="Kohler A."/>
            <person name="Kuees U."/>
            <person name="Kumar T.K.A."/>
            <person name="Kuo A."/>
            <person name="LaButti K."/>
            <person name="Larrondo L.F."/>
            <person name="Lindquist E."/>
            <person name="Ling A."/>
            <person name="Lombard V."/>
            <person name="Lucas S."/>
            <person name="Lundell T."/>
            <person name="Martin R."/>
            <person name="McLaughlin D.J."/>
            <person name="Morgenstern I."/>
            <person name="Morin E."/>
            <person name="Murat C."/>
            <person name="Nagy L.G."/>
            <person name="Nolan M."/>
            <person name="Ohm R.A."/>
            <person name="Patyshakuliyeva A."/>
            <person name="Rokas A."/>
            <person name="Ruiz-Duenas F.J."/>
            <person name="Sabat G."/>
            <person name="Salamov A."/>
            <person name="Samejima M."/>
            <person name="Schmutz J."/>
            <person name="Slot J.C."/>
            <person name="St John F."/>
            <person name="Stenlid J."/>
            <person name="Sun H."/>
            <person name="Sun S."/>
            <person name="Syed K."/>
            <person name="Tsang A."/>
            <person name="Wiebenga A."/>
            <person name="Young D."/>
            <person name="Pisabarro A."/>
            <person name="Eastwood D.C."/>
            <person name="Martin F."/>
            <person name="Cullen D."/>
            <person name="Grigoriev I.V."/>
            <person name="Hibbett D.S."/>
        </authorList>
    </citation>
    <scope>NUCLEOTIDE SEQUENCE [LARGE SCALE GENOMIC DNA]</scope>
    <source>
        <strain evidence="2">HHB-11173 SS5</strain>
    </source>
</reference>
<evidence type="ECO:0000313" key="1">
    <source>
        <dbReference type="EMBL" id="EIN04022.1"/>
    </source>
</evidence>
<dbReference type="AlphaFoldDB" id="R7S2L2"/>
<dbReference type="Gene3D" id="3.40.50.300">
    <property type="entry name" value="P-loop containing nucleotide triphosphate hydrolases"/>
    <property type="match status" value="1"/>
</dbReference>
<accession>R7S2L2</accession>